<organism evidence="1 2">
    <name type="scientific">Panagrolaimus sp. JU765</name>
    <dbReference type="NCBI Taxonomy" id="591449"/>
    <lineage>
        <taxon>Eukaryota</taxon>
        <taxon>Metazoa</taxon>
        <taxon>Ecdysozoa</taxon>
        <taxon>Nematoda</taxon>
        <taxon>Chromadorea</taxon>
        <taxon>Rhabditida</taxon>
        <taxon>Tylenchina</taxon>
        <taxon>Panagrolaimomorpha</taxon>
        <taxon>Panagrolaimoidea</taxon>
        <taxon>Panagrolaimidae</taxon>
        <taxon>Panagrolaimus</taxon>
    </lineage>
</organism>
<dbReference type="WBParaSite" id="JU765_v2.g15179.t1">
    <property type="protein sequence ID" value="JU765_v2.g15179.t1"/>
    <property type="gene ID" value="JU765_v2.g15179"/>
</dbReference>
<dbReference type="Proteomes" id="UP000887576">
    <property type="component" value="Unplaced"/>
</dbReference>
<proteinExistence type="predicted"/>
<evidence type="ECO:0000313" key="2">
    <source>
        <dbReference type="WBParaSite" id="JU765_v2.g15179.t1"/>
    </source>
</evidence>
<evidence type="ECO:0000313" key="1">
    <source>
        <dbReference type="Proteomes" id="UP000887576"/>
    </source>
</evidence>
<sequence>MTSSPTPESRRRRYDDRDERDKYDDRKRRKHRSRSRSRSPKDSRKERDRSSRKDERSDRYDREKRRDERRREDSEDLRDSDRRRSSPKKEEDSAKALQEKLQSKQMMEEAQAKIQQKLKAMGKMDVPVLPEPLGLKSLRPEEASAYIEEASAYIGLTMSKTEQRLADLKNKLKSSSVLSSLNLPGLIPEKKLESEVIKEAEIEEKKLPKVEQEEETLIDPRLQVKRPERGRRAAFKFVQPGEYQKQANIQRNIARLHKLQAEIGTVAKQTGISSAVKLSLVTPDIDQGSSRYFPTIEWWDEYLLQSKNYSAMPSTDLPPEERYPKTITRLIEHPIQLKAPDRPSQPVILKTYLTKKERKKLRRQNRRELQKEQTEKIRLGLEPPPEPKVKMSNLMKVLGSEAIQDPTKMEAQVREAAANRLKKHLKANADRKLTEQEKSEKKKRKLFEDTSLGAHVAIYRVKCLENEKKRWKVETNAKQLTMTGCMIRYSDINVIIVEGGPKQQKFFKNLMLSRLKWQEDEVGKKKTKKQDEEMEDDDAPKEMNDCQLIWEGIVKSHAFNDFRTVKLESPKMSREFLEKYGVGHYWDHAYSASMLLTDDVET</sequence>
<name>A0AC34QD17_9BILA</name>
<reference evidence="2" key="1">
    <citation type="submission" date="2022-11" db="UniProtKB">
        <authorList>
            <consortium name="WormBaseParasite"/>
        </authorList>
    </citation>
    <scope>IDENTIFICATION</scope>
</reference>
<accession>A0AC34QD17</accession>
<protein>
    <submittedName>
        <fullName evidence="2">U4/U6 small nuclear ribonucleoprotein Prp3</fullName>
    </submittedName>
</protein>